<accession>M8BPY4</accession>
<dbReference type="InterPro" id="IPR044663">
    <property type="entry name" value="CAD1/NSL1-like"/>
</dbReference>
<dbReference type="SMART" id="SM00457">
    <property type="entry name" value="MACPF"/>
    <property type="match status" value="1"/>
</dbReference>
<reference evidence="2" key="1">
    <citation type="submission" date="2015-06" db="UniProtKB">
        <authorList>
            <consortium name="EnsemblPlants"/>
        </authorList>
    </citation>
    <scope>IDENTIFICATION</scope>
</reference>
<proteinExistence type="predicted"/>
<organism evidence="2">
    <name type="scientific">Aegilops tauschii</name>
    <name type="common">Tausch's goatgrass</name>
    <name type="synonym">Aegilops squarrosa</name>
    <dbReference type="NCBI Taxonomy" id="37682"/>
    <lineage>
        <taxon>Eukaryota</taxon>
        <taxon>Viridiplantae</taxon>
        <taxon>Streptophyta</taxon>
        <taxon>Embryophyta</taxon>
        <taxon>Tracheophyta</taxon>
        <taxon>Spermatophyta</taxon>
        <taxon>Magnoliopsida</taxon>
        <taxon>Liliopsida</taxon>
        <taxon>Poales</taxon>
        <taxon>Poaceae</taxon>
        <taxon>BOP clade</taxon>
        <taxon>Pooideae</taxon>
        <taxon>Triticodae</taxon>
        <taxon>Triticeae</taxon>
        <taxon>Triticinae</taxon>
        <taxon>Aegilops</taxon>
    </lineage>
</organism>
<dbReference type="Pfam" id="PF01823">
    <property type="entry name" value="MACPF"/>
    <property type="match status" value="1"/>
</dbReference>
<dbReference type="PROSITE" id="PS51257">
    <property type="entry name" value="PROKAR_LIPOPROTEIN"/>
    <property type="match status" value="1"/>
</dbReference>
<name>M8BPY4_AEGTA</name>
<dbReference type="GO" id="GO:0005886">
    <property type="term" value="C:plasma membrane"/>
    <property type="evidence" value="ECO:0007669"/>
    <property type="project" value="TreeGrafter"/>
</dbReference>
<dbReference type="AlphaFoldDB" id="M8BPY4"/>
<evidence type="ECO:0000313" key="2">
    <source>
        <dbReference type="EnsemblPlants" id="EMT08819"/>
    </source>
</evidence>
<sequence length="673" mass="72474">MARARAVTGGSEEMAAAVASAVSCLGTGVDMAGDLRLKHCKAAEGCLVARSGGKAAAVPVPGMGAVTDVPADVMCGKGNRVRIRSDVLEFNKMTELFNGRSSVAGKIPSGLFNACFGLDGGSWAQDASSTKCLALDGYFISLLDLRLDCRPLALADRVVADVPATWDPSAIASQESGLRTQDADANSQLICTLINCMKTNATLCESVSSFIQKYGTHIVVGVSMGGQDVVYVKQDKSSLLPESEIKEHLEKLGDQLFTGTCPMPPSHCKSRDNKTKVPEAFNVFDAQLTQPRVEGMTSQVACKELMQGVTVIHSKRGGDTAARSHAEWLLTVPAKPDAIGFKLVPLTSLLKGVSGLGFLSHAINLYLRYKPPVEDLRYFLDFQHHRSWAPVLSDLPLALCSNRQGASQALHFSLVGSKLHVNSNQASNDPHLLKTICNPMEMLTQLNAGYHSKLAGHRDETASRGQEEQQHLANTPTFIKGRRDKPPIWRGSETVSDERYHEPVQRRMFAHVCTAPVKYDPNWCSAHRRTAYIVSGVQLHVRAHDSTTVLHLRLLYTELAGYAVVQSKWAHNTGRLSGKGGFLSKSLGVAASSGAAERDRQEPARVNVDSGVFAGGPPVPVGDQKLLKFVDTSQVTMGPQDSPGHWLVTGAKLDAEKGKISLHVKFSLLAPVS</sequence>
<dbReference type="EnsemblPlants" id="EMT08819">
    <property type="protein sequence ID" value="EMT08819"/>
    <property type="gene ID" value="F775_15880"/>
</dbReference>
<evidence type="ECO:0000256" key="1">
    <source>
        <dbReference type="SAM" id="MobiDB-lite"/>
    </source>
</evidence>
<dbReference type="GO" id="GO:0009626">
    <property type="term" value="P:plant-type hypersensitive response"/>
    <property type="evidence" value="ECO:0007669"/>
    <property type="project" value="TreeGrafter"/>
</dbReference>
<dbReference type="GO" id="GO:2000031">
    <property type="term" value="P:regulation of salicylic acid mediated signaling pathway"/>
    <property type="evidence" value="ECO:0007669"/>
    <property type="project" value="InterPro"/>
</dbReference>
<dbReference type="InterPro" id="IPR020864">
    <property type="entry name" value="MACPF"/>
</dbReference>
<protein>
    <submittedName>
        <fullName evidence="2">Uncharacterized protein</fullName>
    </submittedName>
</protein>
<dbReference type="PANTHER" id="PTHR33199:SF7">
    <property type="entry name" value="OS06G0251100 PROTEIN"/>
    <property type="match status" value="1"/>
</dbReference>
<feature type="region of interest" description="Disordered" evidence="1">
    <location>
        <begin position="455"/>
        <end position="496"/>
    </location>
</feature>
<feature type="compositionally biased region" description="Basic and acidic residues" evidence="1">
    <location>
        <begin position="456"/>
        <end position="470"/>
    </location>
</feature>
<dbReference type="PROSITE" id="PS51412">
    <property type="entry name" value="MACPF_2"/>
    <property type="match status" value="1"/>
</dbReference>
<dbReference type="PANTHER" id="PTHR33199">
    <property type="entry name" value="MACPF DOMAIN-CONTAINING PROTEIN CAD1"/>
    <property type="match status" value="1"/>
</dbReference>